<name>A0A7Z7BLR3_9BURK</name>
<proteinExistence type="predicted"/>
<comment type="caution">
    <text evidence="2">The sequence shown here is derived from an EMBL/GenBank/DDBJ whole genome shotgun (WGS) entry which is preliminary data.</text>
</comment>
<evidence type="ECO:0000313" key="2">
    <source>
        <dbReference type="EMBL" id="SDJ54417.1"/>
    </source>
</evidence>
<protein>
    <submittedName>
        <fullName evidence="2">Uncharacterized protein</fullName>
    </submittedName>
</protein>
<reference evidence="2" key="1">
    <citation type="submission" date="2016-10" db="EMBL/GenBank/DDBJ databases">
        <authorList>
            <person name="Varghese N."/>
            <person name="Submissions S."/>
        </authorList>
    </citation>
    <scope>NUCLEOTIDE SEQUENCE [LARGE SCALE GENOMIC DNA]</scope>
    <source>
        <strain evidence="2">YR281</strain>
    </source>
</reference>
<keyword evidence="1" id="KW-0472">Membrane</keyword>
<dbReference type="Proteomes" id="UP000198900">
    <property type="component" value="Unassembled WGS sequence"/>
</dbReference>
<dbReference type="EMBL" id="FNDI01000061">
    <property type="protein sequence ID" value="SDJ54417.1"/>
    <property type="molecule type" value="Genomic_DNA"/>
</dbReference>
<keyword evidence="3" id="KW-1185">Reference proteome</keyword>
<organism evidence="2 3">
    <name type="scientific">Paraburkholderia steynii</name>
    <dbReference type="NCBI Taxonomy" id="1245441"/>
    <lineage>
        <taxon>Bacteria</taxon>
        <taxon>Pseudomonadati</taxon>
        <taxon>Pseudomonadota</taxon>
        <taxon>Betaproteobacteria</taxon>
        <taxon>Burkholderiales</taxon>
        <taxon>Burkholderiaceae</taxon>
        <taxon>Paraburkholderia</taxon>
    </lineage>
</organism>
<feature type="transmembrane region" description="Helical" evidence="1">
    <location>
        <begin position="6"/>
        <end position="26"/>
    </location>
</feature>
<accession>A0A7Z7BLR3</accession>
<sequence>MSASRIGIVIGTFALVIAAIGVAGHYRREHRREQLLRNLDHHDGCHWIRARR</sequence>
<evidence type="ECO:0000256" key="1">
    <source>
        <dbReference type="SAM" id="Phobius"/>
    </source>
</evidence>
<dbReference type="AlphaFoldDB" id="A0A7Z7BLR3"/>
<keyword evidence="1" id="KW-0812">Transmembrane</keyword>
<evidence type="ECO:0000313" key="3">
    <source>
        <dbReference type="Proteomes" id="UP000198900"/>
    </source>
</evidence>
<keyword evidence="1" id="KW-1133">Transmembrane helix</keyword>
<gene>
    <name evidence="2" type="ORF">SAMN04487926_16111</name>
</gene>